<gene>
    <name evidence="3" type="ORF">HK100_000746</name>
</gene>
<organism evidence="3 4">
    <name type="scientific">Physocladia obscura</name>
    <dbReference type="NCBI Taxonomy" id="109957"/>
    <lineage>
        <taxon>Eukaryota</taxon>
        <taxon>Fungi</taxon>
        <taxon>Fungi incertae sedis</taxon>
        <taxon>Chytridiomycota</taxon>
        <taxon>Chytridiomycota incertae sedis</taxon>
        <taxon>Chytridiomycetes</taxon>
        <taxon>Chytridiales</taxon>
        <taxon>Chytriomycetaceae</taxon>
        <taxon>Physocladia</taxon>
    </lineage>
</organism>
<reference evidence="3" key="1">
    <citation type="submission" date="2020-05" db="EMBL/GenBank/DDBJ databases">
        <title>Phylogenomic resolution of chytrid fungi.</title>
        <authorList>
            <person name="Stajich J.E."/>
            <person name="Amses K."/>
            <person name="Simmons R."/>
            <person name="Seto K."/>
            <person name="Myers J."/>
            <person name="Bonds A."/>
            <person name="Quandt C.A."/>
            <person name="Barry K."/>
            <person name="Liu P."/>
            <person name="Grigoriev I."/>
            <person name="Longcore J.E."/>
            <person name="James T.Y."/>
        </authorList>
    </citation>
    <scope>NUCLEOTIDE SEQUENCE</scope>
    <source>
        <strain evidence="3">JEL0513</strain>
    </source>
</reference>
<proteinExistence type="predicted"/>
<keyword evidence="1" id="KW-0175">Coiled coil</keyword>
<feature type="compositionally biased region" description="Polar residues" evidence="2">
    <location>
        <begin position="27"/>
        <end position="43"/>
    </location>
</feature>
<dbReference type="Proteomes" id="UP001211907">
    <property type="component" value="Unassembled WGS sequence"/>
</dbReference>
<name>A0AAD5XF15_9FUNG</name>
<feature type="compositionally biased region" description="Low complexity" evidence="2">
    <location>
        <begin position="8"/>
        <end position="19"/>
    </location>
</feature>
<keyword evidence="4" id="KW-1185">Reference proteome</keyword>
<feature type="coiled-coil region" evidence="1">
    <location>
        <begin position="226"/>
        <end position="253"/>
    </location>
</feature>
<dbReference type="EMBL" id="JADGJH010001150">
    <property type="protein sequence ID" value="KAJ3117813.1"/>
    <property type="molecule type" value="Genomic_DNA"/>
</dbReference>
<evidence type="ECO:0000313" key="4">
    <source>
        <dbReference type="Proteomes" id="UP001211907"/>
    </source>
</evidence>
<feature type="region of interest" description="Disordered" evidence="2">
    <location>
        <begin position="1"/>
        <end position="67"/>
    </location>
</feature>
<evidence type="ECO:0000256" key="1">
    <source>
        <dbReference type="SAM" id="Coils"/>
    </source>
</evidence>
<accession>A0AAD5XF15</accession>
<sequence>MTANNLINRNGAANSSSNSQGVGPMKPSSQNKPVSPGRSTKQPGNYKLARKKVAANQPPPKKTTDANTNISATLHFSHENEFAERNHLPESLQLLSAVDLPVSIVSLELESSSSSSQLVKSNTDVVQELTFVDAFAMDETYQLTSNTFRPLLETSKKLVMQMQSLMGYSVQIEPTDAQNFTLLAQKLNWAFENQRAVNLINARLFALSYATNIFNFAKTRHLQKSLTKGKAQIVKLEKTVTELNNECETQRIHSEEIKSNLETVQQVFVKTMGEYRVELDKQAEVIKNQQPVIESIQKTKLRHDLFVDVSILIASLYMINSFLVEYPLHILGQVTMKGASKPRRKFSYQAAKMAVLYFIMKRLKHLAGGYGLHNNIGSVFKYLRLIGGVVQSKLKAA</sequence>
<protein>
    <submittedName>
        <fullName evidence="3">Uncharacterized protein</fullName>
    </submittedName>
</protein>
<evidence type="ECO:0000313" key="3">
    <source>
        <dbReference type="EMBL" id="KAJ3117813.1"/>
    </source>
</evidence>
<comment type="caution">
    <text evidence="3">The sequence shown here is derived from an EMBL/GenBank/DDBJ whole genome shotgun (WGS) entry which is preliminary data.</text>
</comment>
<evidence type="ECO:0000256" key="2">
    <source>
        <dbReference type="SAM" id="MobiDB-lite"/>
    </source>
</evidence>
<dbReference type="AlphaFoldDB" id="A0AAD5XF15"/>